<gene>
    <name evidence="1" type="ORF">K457DRAFT_133610</name>
</gene>
<dbReference type="Gene3D" id="3.80.10.10">
    <property type="entry name" value="Ribonuclease Inhibitor"/>
    <property type="match status" value="1"/>
</dbReference>
<name>A0A197KBQ8_9FUNG</name>
<protein>
    <recommendedName>
        <fullName evidence="3">F-box domain-containing protein</fullName>
    </recommendedName>
</protein>
<reference evidence="1 2" key="1">
    <citation type="submission" date="2016-05" db="EMBL/GenBank/DDBJ databases">
        <title>Genome sequencing reveals origins of a unique bacterial endosymbiosis in the earliest lineages of terrestrial Fungi.</title>
        <authorList>
            <consortium name="DOE Joint Genome Institute"/>
            <person name="Uehling J."/>
            <person name="Gryganskyi A."/>
            <person name="Hameed K."/>
            <person name="Tschaplinski T."/>
            <person name="Misztal P."/>
            <person name="Wu S."/>
            <person name="Desiro A."/>
            <person name="Vande Pol N."/>
            <person name="Du Z.-Y."/>
            <person name="Zienkiewicz A."/>
            <person name="Zienkiewicz K."/>
            <person name="Morin E."/>
            <person name="Tisserant E."/>
            <person name="Splivallo R."/>
            <person name="Hainaut M."/>
            <person name="Henrissat B."/>
            <person name="Ohm R."/>
            <person name="Kuo A."/>
            <person name="Yan J."/>
            <person name="Lipzen A."/>
            <person name="Nolan M."/>
            <person name="Labutti K."/>
            <person name="Barry K."/>
            <person name="Goldstein A."/>
            <person name="Labbe J."/>
            <person name="Schadt C."/>
            <person name="Tuskan G."/>
            <person name="Grigoriev I."/>
            <person name="Martin F."/>
            <person name="Vilgalys R."/>
            <person name="Bonito G."/>
        </authorList>
    </citation>
    <scope>NUCLEOTIDE SEQUENCE [LARGE SCALE GENOMIC DNA]</scope>
    <source>
        <strain evidence="1 2">AG-77</strain>
    </source>
</reference>
<evidence type="ECO:0000313" key="1">
    <source>
        <dbReference type="EMBL" id="OAQ34608.1"/>
    </source>
</evidence>
<organism evidence="1 2">
    <name type="scientific">Linnemannia elongata AG-77</name>
    <dbReference type="NCBI Taxonomy" id="1314771"/>
    <lineage>
        <taxon>Eukaryota</taxon>
        <taxon>Fungi</taxon>
        <taxon>Fungi incertae sedis</taxon>
        <taxon>Mucoromycota</taxon>
        <taxon>Mortierellomycotina</taxon>
        <taxon>Mortierellomycetes</taxon>
        <taxon>Mortierellales</taxon>
        <taxon>Mortierellaceae</taxon>
        <taxon>Linnemannia</taxon>
    </lineage>
</organism>
<dbReference type="AlphaFoldDB" id="A0A197KBQ8"/>
<accession>A0A197KBQ8</accession>
<evidence type="ECO:0008006" key="3">
    <source>
        <dbReference type="Google" id="ProtNLM"/>
    </source>
</evidence>
<keyword evidence="2" id="KW-1185">Reference proteome</keyword>
<evidence type="ECO:0000313" key="2">
    <source>
        <dbReference type="Proteomes" id="UP000078512"/>
    </source>
</evidence>
<dbReference type="Proteomes" id="UP000078512">
    <property type="component" value="Unassembled WGS sequence"/>
</dbReference>
<dbReference type="InterPro" id="IPR032675">
    <property type="entry name" value="LRR_dom_sf"/>
</dbReference>
<proteinExistence type="predicted"/>
<dbReference type="EMBL" id="KV442017">
    <property type="protein sequence ID" value="OAQ34608.1"/>
    <property type="molecule type" value="Genomic_DNA"/>
</dbReference>
<sequence>MLLSASHTVLSLHTSRSSSPLPFILPSRERDVVSQSQRQPLPFRSTATFLCIPELLDIVFSFVSQETLRKTVILVCRNWFFLNRHRVSRELSWDFQWFADDAAQALKKLPGAGRLVWRCDRYCENTWPKLIKSLNGIEKQPSNPSSLWRKWPHSAARGDNGSRKHLFQIYSPLKHIELFSDHHLSDESFNQLALPSTLTTFKIHRYSTNSLDIGRILTICPHLEVLYVGSRALMSIQGTWTSQRREVGLEPLSLRSLVLENVKLSQSWLEQLVARTPQLGELKLISITGPSGSTWEWSSLFQHLRSQPFALHKFHYSVHGEIPSEDDLDDMLYGLCPNGSERTLWSYNLTPGIFRSLTEQPSVLTSLDVLWHYLSRCHSDGWKEGDHFYSSTPLHRLLCESPGLQHLKTLKAPYLIEHMDVHRRAKAYYDSVFPEPVVERERPIFHPGVWVCRNLQVLHLQVHSHGGYELHGNYERQVLLGYLSRTLFSYISKVTPHLRDLHIEEPYSCSIFPGAFSLRTHISEHLFGGLPLLSSLRYLERLRVEFDDISCDISQLSWIYSAGRCLQDKCARRAIMFKWEGQLKREAQMEAIRLRSTPVEPLSSTWSHDIELLKDLESTGLLLEVKCRVEAIDMGECECLLSLQKLSLIRELERSPERSMGSIFPRLPAKKSTWSIFRS</sequence>
<dbReference type="OrthoDB" id="423607at2759"/>